<name>A0ABQ5W333_9HYPH</name>
<keyword evidence="2" id="KW-1185">Reference proteome</keyword>
<reference evidence="2" key="1">
    <citation type="journal article" date="2019" name="Int. J. Syst. Evol. Microbiol.">
        <title>The Global Catalogue of Microorganisms (GCM) 10K type strain sequencing project: providing services to taxonomists for standard genome sequencing and annotation.</title>
        <authorList>
            <consortium name="The Broad Institute Genomics Platform"/>
            <consortium name="The Broad Institute Genome Sequencing Center for Infectious Disease"/>
            <person name="Wu L."/>
            <person name="Ma J."/>
        </authorList>
    </citation>
    <scope>NUCLEOTIDE SEQUENCE [LARGE SCALE GENOMIC DNA]</scope>
    <source>
        <strain evidence="2">NBRC 112416</strain>
    </source>
</reference>
<protein>
    <submittedName>
        <fullName evidence="1">Uncharacterized protein</fullName>
    </submittedName>
</protein>
<sequence>MTTRGVGGRTSAWLAGLDDGTIMRAAFFSLLAGTLGVLYVDYSELTAGDAAAFAAPLEPILPPANPEAAGGGAMPAIVSDRDALDAPLSIELSTGGELRLTGTFDPGSAERFAAEVAARGEYVETVVLESPGGSVVDALAIGSLIHEKRFATRVDAGRLCASSCPIVFASGAERIAGPDAAVGVHQVYASAVAGDVRAMPQAGEAMSRAQTMTAEITRHLTRTGVDPALWLHALETTPDRLYYFSSQEMEAFNLVTRLPS</sequence>
<dbReference type="Gene3D" id="3.90.226.10">
    <property type="entry name" value="2-enoyl-CoA Hydratase, Chain A, domain 1"/>
    <property type="match status" value="1"/>
</dbReference>
<evidence type="ECO:0000313" key="2">
    <source>
        <dbReference type="Proteomes" id="UP001156691"/>
    </source>
</evidence>
<evidence type="ECO:0000313" key="1">
    <source>
        <dbReference type="EMBL" id="GLQ54482.1"/>
    </source>
</evidence>
<proteinExistence type="predicted"/>
<comment type="caution">
    <text evidence="1">The sequence shown here is derived from an EMBL/GenBank/DDBJ whole genome shotgun (WGS) entry which is preliminary data.</text>
</comment>
<dbReference type="InterPro" id="IPR029045">
    <property type="entry name" value="ClpP/crotonase-like_dom_sf"/>
</dbReference>
<organism evidence="1 2">
    <name type="scientific">Devosia nitrariae</name>
    <dbReference type="NCBI Taxonomy" id="2071872"/>
    <lineage>
        <taxon>Bacteria</taxon>
        <taxon>Pseudomonadati</taxon>
        <taxon>Pseudomonadota</taxon>
        <taxon>Alphaproteobacteria</taxon>
        <taxon>Hyphomicrobiales</taxon>
        <taxon>Devosiaceae</taxon>
        <taxon>Devosia</taxon>
    </lineage>
</organism>
<gene>
    <name evidence="1" type="ORF">GCM10010862_17410</name>
</gene>
<dbReference type="EMBL" id="BSNS01000007">
    <property type="protein sequence ID" value="GLQ54482.1"/>
    <property type="molecule type" value="Genomic_DNA"/>
</dbReference>
<dbReference type="RefSeq" id="WP_284339914.1">
    <property type="nucleotide sequence ID" value="NZ_BSNS01000007.1"/>
</dbReference>
<dbReference type="SUPFAM" id="SSF52096">
    <property type="entry name" value="ClpP/crotonase"/>
    <property type="match status" value="1"/>
</dbReference>
<accession>A0ABQ5W333</accession>
<dbReference type="Proteomes" id="UP001156691">
    <property type="component" value="Unassembled WGS sequence"/>
</dbReference>